<name>A0A5A7RJ15_STRAF</name>
<dbReference type="PANTHER" id="PTHR43240:SF5">
    <property type="entry name" value="1,4-DIHYDROXY-2-NAPHTHOYL-COA THIOESTERASE 1"/>
    <property type="match status" value="1"/>
</dbReference>
<dbReference type="Gene3D" id="3.10.129.10">
    <property type="entry name" value="Hotdog Thioesterase"/>
    <property type="match status" value="1"/>
</dbReference>
<protein>
    <submittedName>
        <fullName evidence="2">Thioesterase family protein</fullName>
    </submittedName>
</protein>
<dbReference type="GO" id="GO:0042372">
    <property type="term" value="P:phylloquinone biosynthetic process"/>
    <property type="evidence" value="ECO:0007669"/>
    <property type="project" value="TreeGrafter"/>
</dbReference>
<gene>
    <name evidence="2" type="ORF">STAS_34976</name>
</gene>
<dbReference type="GO" id="GO:0061522">
    <property type="term" value="F:1,4-dihydroxy-2-naphthoyl-CoA thioesterase activity"/>
    <property type="evidence" value="ECO:0007669"/>
    <property type="project" value="TreeGrafter"/>
</dbReference>
<keyword evidence="3" id="KW-1185">Reference proteome</keyword>
<comment type="caution">
    <text evidence="2">The sequence shown here is derived from an EMBL/GenBank/DDBJ whole genome shotgun (WGS) entry which is preliminary data.</text>
</comment>
<dbReference type="PANTHER" id="PTHR43240">
    <property type="entry name" value="1,4-DIHYDROXY-2-NAPHTHOYL-COA THIOESTERASE 1"/>
    <property type="match status" value="1"/>
</dbReference>
<dbReference type="EMBL" id="BKCP01013181">
    <property type="protein sequence ID" value="GER57171.1"/>
    <property type="molecule type" value="Genomic_DNA"/>
</dbReference>
<reference evidence="3" key="1">
    <citation type="journal article" date="2019" name="Curr. Biol.">
        <title>Genome Sequence of Striga asiatica Provides Insight into the Evolution of Plant Parasitism.</title>
        <authorList>
            <person name="Yoshida S."/>
            <person name="Kim S."/>
            <person name="Wafula E.K."/>
            <person name="Tanskanen J."/>
            <person name="Kim Y.M."/>
            <person name="Honaas L."/>
            <person name="Yang Z."/>
            <person name="Spallek T."/>
            <person name="Conn C.E."/>
            <person name="Ichihashi Y."/>
            <person name="Cheong K."/>
            <person name="Cui S."/>
            <person name="Der J.P."/>
            <person name="Gundlach H."/>
            <person name="Jiao Y."/>
            <person name="Hori C."/>
            <person name="Ishida J.K."/>
            <person name="Kasahara H."/>
            <person name="Kiba T."/>
            <person name="Kim M.S."/>
            <person name="Koo N."/>
            <person name="Laohavisit A."/>
            <person name="Lee Y.H."/>
            <person name="Lumba S."/>
            <person name="McCourt P."/>
            <person name="Mortimer J.C."/>
            <person name="Mutuku J.M."/>
            <person name="Nomura T."/>
            <person name="Sasaki-Sekimoto Y."/>
            <person name="Seto Y."/>
            <person name="Wang Y."/>
            <person name="Wakatake T."/>
            <person name="Sakakibara H."/>
            <person name="Demura T."/>
            <person name="Yamaguchi S."/>
            <person name="Yoneyama K."/>
            <person name="Manabe R.I."/>
            <person name="Nelson D.C."/>
            <person name="Schulman A.H."/>
            <person name="Timko M.P."/>
            <person name="dePamphilis C.W."/>
            <person name="Choi D."/>
            <person name="Shirasu K."/>
        </authorList>
    </citation>
    <scope>NUCLEOTIDE SEQUENCE [LARGE SCALE GENOMIC DNA]</scope>
    <source>
        <strain evidence="3">cv. UVA1</strain>
    </source>
</reference>
<feature type="domain" description="Thioesterase" evidence="1">
    <location>
        <begin position="78"/>
        <end position="146"/>
    </location>
</feature>
<dbReference type="SUPFAM" id="SSF54637">
    <property type="entry name" value="Thioesterase/thiol ester dehydrase-isomerase"/>
    <property type="match status" value="1"/>
</dbReference>
<dbReference type="OrthoDB" id="46529at2759"/>
<accession>A0A5A7RJ15</accession>
<dbReference type="InterPro" id="IPR029069">
    <property type="entry name" value="HotDog_dom_sf"/>
</dbReference>
<dbReference type="InterPro" id="IPR006683">
    <property type="entry name" value="Thioestr_dom"/>
</dbReference>
<organism evidence="2 3">
    <name type="scientific">Striga asiatica</name>
    <name type="common">Asiatic witchweed</name>
    <name type="synonym">Buchnera asiatica</name>
    <dbReference type="NCBI Taxonomy" id="4170"/>
    <lineage>
        <taxon>Eukaryota</taxon>
        <taxon>Viridiplantae</taxon>
        <taxon>Streptophyta</taxon>
        <taxon>Embryophyta</taxon>
        <taxon>Tracheophyta</taxon>
        <taxon>Spermatophyta</taxon>
        <taxon>Magnoliopsida</taxon>
        <taxon>eudicotyledons</taxon>
        <taxon>Gunneridae</taxon>
        <taxon>Pentapetalae</taxon>
        <taxon>asterids</taxon>
        <taxon>lamiids</taxon>
        <taxon>Lamiales</taxon>
        <taxon>Orobanchaceae</taxon>
        <taxon>Buchnereae</taxon>
        <taxon>Striga</taxon>
    </lineage>
</organism>
<dbReference type="Proteomes" id="UP000325081">
    <property type="component" value="Unassembled WGS sequence"/>
</dbReference>
<evidence type="ECO:0000313" key="3">
    <source>
        <dbReference type="Proteomes" id="UP000325081"/>
    </source>
</evidence>
<dbReference type="CDD" id="cd03443">
    <property type="entry name" value="PaaI_thioesterase"/>
    <property type="match status" value="1"/>
</dbReference>
<dbReference type="AlphaFoldDB" id="A0A5A7RJ15"/>
<dbReference type="GO" id="GO:0005777">
    <property type="term" value="C:peroxisome"/>
    <property type="evidence" value="ECO:0007669"/>
    <property type="project" value="TreeGrafter"/>
</dbReference>
<dbReference type="Pfam" id="PF03061">
    <property type="entry name" value="4HBT"/>
    <property type="match status" value="1"/>
</dbReference>
<proteinExistence type="predicted"/>
<sequence>MREEVPSKASNGSVVGLSTFSFYAHHLLTQQSSQSTGSRSTEILDAPLHMIGFELDEVSASKVSGHLIITPECCQYHMLHRGVSAIISEALASIGAHIASGFHRVAGIQLSIHHLETAQPGDYIVAEATPLNLGKSVQVWEVALMKCDPSKTDTKTLIASSSLTLFCDLPVPDNARDAAQNLKRYAKL</sequence>
<evidence type="ECO:0000313" key="2">
    <source>
        <dbReference type="EMBL" id="GER57171.1"/>
    </source>
</evidence>
<evidence type="ECO:0000259" key="1">
    <source>
        <dbReference type="Pfam" id="PF03061"/>
    </source>
</evidence>